<dbReference type="SUPFAM" id="SSF52540">
    <property type="entry name" value="P-loop containing nucleoside triphosphate hydrolases"/>
    <property type="match status" value="1"/>
</dbReference>
<evidence type="ECO:0000313" key="8">
    <source>
        <dbReference type="Proteomes" id="UP000002012"/>
    </source>
</evidence>
<dbReference type="STRING" id="522772.Dacet_0168"/>
<organism evidence="7 8">
    <name type="scientific">Denitrovibrio acetiphilus (strain DSM 12809 / NBRC 114555 / N2460)</name>
    <dbReference type="NCBI Taxonomy" id="522772"/>
    <lineage>
        <taxon>Bacteria</taxon>
        <taxon>Pseudomonadati</taxon>
        <taxon>Deferribacterota</taxon>
        <taxon>Deferribacteres</taxon>
        <taxon>Deferribacterales</taxon>
        <taxon>Geovibrionaceae</taxon>
        <taxon>Denitrovibrio</taxon>
    </lineage>
</organism>
<dbReference type="PaxDb" id="522772-Dacet_0168"/>
<dbReference type="PROSITE" id="PS50893">
    <property type="entry name" value="ABC_TRANSPORTER_2"/>
    <property type="match status" value="1"/>
</dbReference>
<sequence precursor="true">MIRTGSIDYKRGGFHLSLDSFEIRRGEKVALLGENGSGKSTLMHLMVGVLGSADVYYMENSIKSMGYAERARILSFLPQIPEVSFPFTVFEVVRFGRFTDARKADASTETSLKMADMYHLKDRPFSELSGGEKRRAMLARVINQDTPVQFFDEPVSMLDIRHSLSMLELMIDSEKTVITSIHDVNLALEYFDRLMFLKDGKMLYDVSRADVTAKMISEVFDVKVGTAAGRYSFYL</sequence>
<feature type="domain" description="ABC transporter" evidence="6">
    <location>
        <begin position="2"/>
        <end position="224"/>
    </location>
</feature>
<keyword evidence="3" id="KW-0067">ATP-binding</keyword>
<dbReference type="CDD" id="cd03214">
    <property type="entry name" value="ABC_Iron-Siderophores_B12_Hemin"/>
    <property type="match status" value="1"/>
</dbReference>
<dbReference type="InterPro" id="IPR003593">
    <property type="entry name" value="AAA+_ATPase"/>
</dbReference>
<evidence type="ECO:0000313" key="7">
    <source>
        <dbReference type="EMBL" id="ADD66973.1"/>
    </source>
</evidence>
<dbReference type="EMBL" id="CP001968">
    <property type="protein sequence ID" value="ADD66973.1"/>
    <property type="molecule type" value="Genomic_DNA"/>
</dbReference>
<dbReference type="PROSITE" id="PS00211">
    <property type="entry name" value="ABC_TRANSPORTER_1"/>
    <property type="match status" value="1"/>
</dbReference>
<evidence type="ECO:0000256" key="1">
    <source>
        <dbReference type="ARBA" id="ARBA00022448"/>
    </source>
</evidence>
<reference evidence="7 8" key="1">
    <citation type="journal article" date="2010" name="Stand. Genomic Sci.">
        <title>Complete genome sequence of Denitrovibrio acetiphilus type strain (N2460).</title>
        <authorList>
            <person name="Kiss H."/>
            <person name="Lang E."/>
            <person name="Lapidus A."/>
            <person name="Copeland A."/>
            <person name="Nolan M."/>
            <person name="Glavina Del Rio T."/>
            <person name="Chen F."/>
            <person name="Lucas S."/>
            <person name="Tice H."/>
            <person name="Cheng J.F."/>
            <person name="Han C."/>
            <person name="Goodwin L."/>
            <person name="Pitluck S."/>
            <person name="Liolios K."/>
            <person name="Pati A."/>
            <person name="Ivanova N."/>
            <person name="Mavromatis K."/>
            <person name="Chen A."/>
            <person name="Palaniappan K."/>
            <person name="Land M."/>
            <person name="Hauser L."/>
            <person name="Chang Y.J."/>
            <person name="Jeffries C.D."/>
            <person name="Detter J.C."/>
            <person name="Brettin T."/>
            <person name="Spring S."/>
            <person name="Rohde M."/>
            <person name="Goker M."/>
            <person name="Woyke T."/>
            <person name="Bristow J."/>
            <person name="Eisen J.A."/>
            <person name="Markowitz V."/>
            <person name="Hugenholtz P."/>
            <person name="Kyrpides N.C."/>
            <person name="Klenk H.P."/>
        </authorList>
    </citation>
    <scope>NUCLEOTIDE SEQUENCE [LARGE SCALE GENOMIC DNA]</scope>
    <source>
        <strain evidence="8">DSM 12809 / NBRC 114555 / N2460</strain>
    </source>
</reference>
<dbReference type="AlphaFoldDB" id="D4H1Z6"/>
<evidence type="ECO:0000256" key="5">
    <source>
        <dbReference type="ARBA" id="ARBA00037066"/>
    </source>
</evidence>
<keyword evidence="2" id="KW-0547">Nucleotide-binding</keyword>
<protein>
    <submittedName>
        <fullName evidence="7">ABC transporter related protein</fullName>
    </submittedName>
</protein>
<dbReference type="SMART" id="SM00382">
    <property type="entry name" value="AAA"/>
    <property type="match status" value="1"/>
</dbReference>
<dbReference type="OrthoDB" id="5292475at2"/>
<proteinExistence type="predicted"/>
<dbReference type="GO" id="GO:0005524">
    <property type="term" value="F:ATP binding"/>
    <property type="evidence" value="ECO:0007669"/>
    <property type="project" value="UniProtKB-KW"/>
</dbReference>
<dbReference type="HOGENOM" id="CLU_000604_1_11_0"/>
<dbReference type="PANTHER" id="PTHR42794">
    <property type="entry name" value="HEMIN IMPORT ATP-BINDING PROTEIN HMUV"/>
    <property type="match status" value="1"/>
</dbReference>
<evidence type="ECO:0000256" key="3">
    <source>
        <dbReference type="ARBA" id="ARBA00022840"/>
    </source>
</evidence>
<name>D4H1Z6_DENA2</name>
<keyword evidence="4" id="KW-1278">Translocase</keyword>
<dbReference type="eggNOG" id="COG1120">
    <property type="taxonomic scope" value="Bacteria"/>
</dbReference>
<dbReference type="Proteomes" id="UP000002012">
    <property type="component" value="Chromosome"/>
</dbReference>
<gene>
    <name evidence="7" type="ordered locus">Dacet_0168</name>
</gene>
<comment type="function">
    <text evidence="5">Part of the ABC transporter complex HmuTUV involved in hemin import. Responsible for energy coupling to the transport system.</text>
</comment>
<evidence type="ECO:0000259" key="6">
    <source>
        <dbReference type="PROSITE" id="PS50893"/>
    </source>
</evidence>
<accession>D4H1Z6</accession>
<dbReference type="Gene3D" id="3.40.50.300">
    <property type="entry name" value="P-loop containing nucleotide triphosphate hydrolases"/>
    <property type="match status" value="1"/>
</dbReference>
<dbReference type="RefSeq" id="WP_013009521.1">
    <property type="nucleotide sequence ID" value="NC_013943.1"/>
</dbReference>
<dbReference type="Pfam" id="PF00005">
    <property type="entry name" value="ABC_tran"/>
    <property type="match status" value="1"/>
</dbReference>
<dbReference type="InterPro" id="IPR003439">
    <property type="entry name" value="ABC_transporter-like_ATP-bd"/>
</dbReference>
<evidence type="ECO:0000256" key="4">
    <source>
        <dbReference type="ARBA" id="ARBA00022967"/>
    </source>
</evidence>
<dbReference type="InParanoid" id="D4H1Z6"/>
<dbReference type="KEGG" id="dap:Dacet_0168"/>
<dbReference type="InterPro" id="IPR027417">
    <property type="entry name" value="P-loop_NTPase"/>
</dbReference>
<keyword evidence="1" id="KW-0813">Transport</keyword>
<keyword evidence="8" id="KW-1185">Reference proteome</keyword>
<dbReference type="InterPro" id="IPR017871">
    <property type="entry name" value="ABC_transporter-like_CS"/>
</dbReference>
<evidence type="ECO:0000256" key="2">
    <source>
        <dbReference type="ARBA" id="ARBA00022741"/>
    </source>
</evidence>
<dbReference type="PANTHER" id="PTHR42794:SF1">
    <property type="entry name" value="HEMIN IMPORT ATP-BINDING PROTEIN HMUV"/>
    <property type="match status" value="1"/>
</dbReference>
<dbReference type="GO" id="GO:0016887">
    <property type="term" value="F:ATP hydrolysis activity"/>
    <property type="evidence" value="ECO:0007669"/>
    <property type="project" value="InterPro"/>
</dbReference>